<feature type="transmembrane region" description="Helical" evidence="10">
    <location>
        <begin position="21"/>
        <end position="44"/>
    </location>
</feature>
<dbReference type="Proteomes" id="UP000720344">
    <property type="component" value="Unassembled WGS sequence"/>
</dbReference>
<keyword evidence="10" id="KW-0997">Cell inner membrane</keyword>
<keyword evidence="10 11" id="KW-0961">Cell wall biogenesis/degradation</keyword>
<feature type="transmembrane region" description="Helical" evidence="10">
    <location>
        <begin position="354"/>
        <end position="374"/>
    </location>
</feature>
<feature type="transmembrane region" description="Helical" evidence="10">
    <location>
        <begin position="386"/>
        <end position="404"/>
    </location>
</feature>
<keyword evidence="10 11" id="KW-0813">Transport</keyword>
<organism evidence="12 13">
    <name type="scientific">Rhodocyclus gracilis</name>
    <dbReference type="NCBI Taxonomy" id="2929842"/>
    <lineage>
        <taxon>Bacteria</taxon>
        <taxon>Pseudomonadati</taxon>
        <taxon>Pseudomonadota</taxon>
        <taxon>Betaproteobacteria</taxon>
        <taxon>Rhodocyclales</taxon>
        <taxon>Rhodocyclaceae</taxon>
        <taxon>Rhodocyclus</taxon>
    </lineage>
</organism>
<feature type="transmembrane region" description="Helical" evidence="10">
    <location>
        <begin position="229"/>
        <end position="262"/>
    </location>
</feature>
<dbReference type="RefSeq" id="WP_167682254.1">
    <property type="nucleotide sequence ID" value="NZ_JAATWB010000007.1"/>
</dbReference>
<evidence type="ECO:0000256" key="7">
    <source>
        <dbReference type="ARBA" id="ARBA00023136"/>
    </source>
</evidence>
<reference evidence="13" key="1">
    <citation type="submission" date="2020-03" db="EMBL/GenBank/DDBJ databases">
        <title>Whole-genome sequence of the purple nonsulfur bacterium Rhodocyclus tenuis DSM112.</title>
        <authorList>
            <person name="Kyndt J.A."/>
            <person name="Meyer T.E."/>
        </authorList>
    </citation>
    <scope>NUCLEOTIDE SEQUENCE [LARGE SCALE GENOMIC DNA]</scope>
    <source>
        <strain evidence="13">DSM 112</strain>
    </source>
</reference>
<sequence length="512" mass="55703">MNLLRALATVSGMTLISRILGFVRDFVIATTFGAGMMTDAFFVAFKLPNLLRRLFAEGAFSQAFVPVLGEYRNRRGEQETKLLVDRVASLLFLALLLVTLLGIVGAPILVYISAPGFVGDPDKFALTVALTRITFPYILFMSLVALAGAVLNTWSRFAIPAFTPVLLNVSFIVMALFAAPWFDPPALALAWAVFLGGVLQLALQLPSLRRIGMLPRFDLHWRDEGVQRVLKLMAPAALGVSVSQISLLINTIFASFLVAGSVSWLYYADRLMEFPSGMLGAALGTILLPSLSRCHAEQRFDDYSKLLDWGLRLCFLLAAPAAVFMAVIAAPLVATLFHHGAFTADDVMRTQEALVAYSVGLVALILVKVLAPGFYARQNIRTPVKIAIVSLVATQVLNLLLIGWLKHAGLALSISLAACINATLLFRGLRRHGIYAPQPGWGGFFLRLAVALGVLAAVLWVGMGATENWLRWAISERLLRLTALLGFGVFAYFATLGVLGFRLRDFKRSAAS</sequence>
<feature type="transmembrane region" description="Helical" evidence="10">
    <location>
        <begin position="90"/>
        <end position="114"/>
    </location>
</feature>
<evidence type="ECO:0000313" key="13">
    <source>
        <dbReference type="Proteomes" id="UP000720344"/>
    </source>
</evidence>
<keyword evidence="7 10" id="KW-0472">Membrane</keyword>
<dbReference type="PRINTS" id="PR01806">
    <property type="entry name" value="VIRFACTRMVIN"/>
</dbReference>
<evidence type="ECO:0000256" key="1">
    <source>
        <dbReference type="ARBA" id="ARBA00004651"/>
    </source>
</evidence>
<keyword evidence="5 10" id="KW-0573">Peptidoglycan synthesis</keyword>
<name>A0ABX0WJ11_9RHOO</name>
<comment type="subcellular location">
    <subcellularLocation>
        <location evidence="10">Cell inner membrane</location>
        <topology evidence="10">Multi-pass membrane protein</topology>
    </subcellularLocation>
    <subcellularLocation>
        <location evidence="1">Cell membrane</location>
        <topology evidence="1">Multi-pass membrane protein</topology>
    </subcellularLocation>
</comment>
<proteinExistence type="inferred from homology"/>
<evidence type="ECO:0000256" key="5">
    <source>
        <dbReference type="ARBA" id="ARBA00022984"/>
    </source>
</evidence>
<feature type="transmembrane region" description="Helical" evidence="10">
    <location>
        <begin position="134"/>
        <end position="154"/>
    </location>
</feature>
<dbReference type="PANTHER" id="PTHR47019:SF1">
    <property type="entry name" value="LIPID II FLIPPASE MURJ"/>
    <property type="match status" value="1"/>
</dbReference>
<protein>
    <recommendedName>
        <fullName evidence="10">Probable lipid II flippase MurJ</fullName>
    </recommendedName>
</protein>
<feature type="transmembrane region" description="Helical" evidence="10">
    <location>
        <begin position="161"/>
        <end position="182"/>
    </location>
</feature>
<evidence type="ECO:0000256" key="3">
    <source>
        <dbReference type="ARBA" id="ARBA00022692"/>
    </source>
</evidence>
<feature type="transmembrane region" description="Helical" evidence="10">
    <location>
        <begin position="410"/>
        <end position="429"/>
    </location>
</feature>
<dbReference type="InterPro" id="IPR004268">
    <property type="entry name" value="MurJ"/>
</dbReference>
<evidence type="ECO:0000256" key="8">
    <source>
        <dbReference type="ARBA" id="ARBA00060041"/>
    </source>
</evidence>
<dbReference type="HAMAP" id="MF_02078">
    <property type="entry name" value="MurJ_MviN"/>
    <property type="match status" value="1"/>
</dbReference>
<dbReference type="CDD" id="cd13123">
    <property type="entry name" value="MATE_MurJ_like"/>
    <property type="match status" value="1"/>
</dbReference>
<dbReference type="Pfam" id="PF03023">
    <property type="entry name" value="MurJ"/>
    <property type="match status" value="1"/>
</dbReference>
<comment type="caution">
    <text evidence="12">The sequence shown here is derived from an EMBL/GenBank/DDBJ whole genome shotgun (WGS) entry which is preliminary data.</text>
</comment>
<keyword evidence="3 10" id="KW-0812">Transmembrane</keyword>
<keyword evidence="4 10" id="KW-0133">Cell shape</keyword>
<evidence type="ECO:0000256" key="6">
    <source>
        <dbReference type="ARBA" id="ARBA00022989"/>
    </source>
</evidence>
<feature type="transmembrane region" description="Helical" evidence="10">
    <location>
        <begin position="481"/>
        <end position="501"/>
    </location>
</feature>
<feature type="transmembrane region" description="Helical" evidence="10">
    <location>
        <begin position="274"/>
        <end position="292"/>
    </location>
</feature>
<keyword evidence="6 10" id="KW-1133">Transmembrane helix</keyword>
<comment type="function">
    <text evidence="8 10 11">Involved in peptidoglycan biosynthesis. Transports lipid-linked peptidoglycan precursors from the inner to the outer leaflet of the cytoplasmic membrane.</text>
</comment>
<dbReference type="PANTHER" id="PTHR47019">
    <property type="entry name" value="LIPID II FLIPPASE MURJ"/>
    <property type="match status" value="1"/>
</dbReference>
<keyword evidence="2 10" id="KW-1003">Cell membrane</keyword>
<comment type="similarity">
    <text evidence="9 10 11">Belongs to the MurJ/MviN family.</text>
</comment>
<gene>
    <name evidence="10 12" type="primary">murJ</name>
    <name evidence="12" type="ORF">HCX48_10810</name>
</gene>
<evidence type="ECO:0000256" key="10">
    <source>
        <dbReference type="HAMAP-Rule" id="MF_02078"/>
    </source>
</evidence>
<evidence type="ECO:0000256" key="11">
    <source>
        <dbReference type="PIRNR" id="PIRNR002869"/>
    </source>
</evidence>
<dbReference type="InterPro" id="IPR051050">
    <property type="entry name" value="Lipid_II_flippase_MurJ/MviN"/>
</dbReference>
<comment type="pathway">
    <text evidence="10">Cell wall biogenesis; peptidoglycan biosynthesis.</text>
</comment>
<evidence type="ECO:0000313" key="12">
    <source>
        <dbReference type="EMBL" id="NJA89711.1"/>
    </source>
</evidence>
<dbReference type="EMBL" id="JAATWB010000007">
    <property type="protein sequence ID" value="NJA89711.1"/>
    <property type="molecule type" value="Genomic_DNA"/>
</dbReference>
<evidence type="ECO:0000256" key="9">
    <source>
        <dbReference type="ARBA" id="ARBA00061532"/>
    </source>
</evidence>
<feature type="transmembrane region" description="Helical" evidence="10">
    <location>
        <begin position="188"/>
        <end position="208"/>
    </location>
</feature>
<dbReference type="NCBIfam" id="TIGR01695">
    <property type="entry name" value="murJ_mviN"/>
    <property type="match status" value="1"/>
</dbReference>
<evidence type="ECO:0000256" key="4">
    <source>
        <dbReference type="ARBA" id="ARBA00022960"/>
    </source>
</evidence>
<feature type="transmembrane region" description="Helical" evidence="10">
    <location>
        <begin position="313"/>
        <end position="334"/>
    </location>
</feature>
<accession>A0ABX0WJ11</accession>
<dbReference type="PIRSF" id="PIRSF002869">
    <property type="entry name" value="MviN"/>
    <property type="match status" value="1"/>
</dbReference>
<feature type="transmembrane region" description="Helical" evidence="10">
    <location>
        <begin position="441"/>
        <end position="461"/>
    </location>
</feature>
<keyword evidence="13" id="KW-1185">Reference proteome</keyword>
<evidence type="ECO:0000256" key="2">
    <source>
        <dbReference type="ARBA" id="ARBA00022475"/>
    </source>
</evidence>